<protein>
    <recommendedName>
        <fullName evidence="3">Secreted protein</fullName>
    </recommendedName>
</protein>
<dbReference type="EMBL" id="JARKNE010000011">
    <property type="protein sequence ID" value="KAK5785625.1"/>
    <property type="molecule type" value="Genomic_DNA"/>
</dbReference>
<name>A0ABR0N712_GOSAR</name>
<evidence type="ECO:0000313" key="1">
    <source>
        <dbReference type="EMBL" id="KAK5785625.1"/>
    </source>
</evidence>
<reference evidence="1 2" key="1">
    <citation type="submission" date="2023-03" db="EMBL/GenBank/DDBJ databases">
        <title>WGS of Gossypium arboreum.</title>
        <authorList>
            <person name="Yu D."/>
        </authorList>
    </citation>
    <scope>NUCLEOTIDE SEQUENCE [LARGE SCALE GENOMIC DNA]</scope>
    <source>
        <tissue evidence="1">Leaf</tissue>
    </source>
</reference>
<keyword evidence="2" id="KW-1185">Reference proteome</keyword>
<comment type="caution">
    <text evidence="1">The sequence shown here is derived from an EMBL/GenBank/DDBJ whole genome shotgun (WGS) entry which is preliminary data.</text>
</comment>
<accession>A0ABR0N712</accession>
<gene>
    <name evidence="1" type="ORF">PVK06_040227</name>
</gene>
<organism evidence="1 2">
    <name type="scientific">Gossypium arboreum</name>
    <name type="common">Tree cotton</name>
    <name type="synonym">Gossypium nanking</name>
    <dbReference type="NCBI Taxonomy" id="29729"/>
    <lineage>
        <taxon>Eukaryota</taxon>
        <taxon>Viridiplantae</taxon>
        <taxon>Streptophyta</taxon>
        <taxon>Embryophyta</taxon>
        <taxon>Tracheophyta</taxon>
        <taxon>Spermatophyta</taxon>
        <taxon>Magnoliopsida</taxon>
        <taxon>eudicotyledons</taxon>
        <taxon>Gunneridae</taxon>
        <taxon>Pentapetalae</taxon>
        <taxon>rosids</taxon>
        <taxon>malvids</taxon>
        <taxon>Malvales</taxon>
        <taxon>Malvaceae</taxon>
        <taxon>Malvoideae</taxon>
        <taxon>Gossypium</taxon>
    </lineage>
</organism>
<evidence type="ECO:0000313" key="2">
    <source>
        <dbReference type="Proteomes" id="UP001358586"/>
    </source>
</evidence>
<dbReference type="Proteomes" id="UP001358586">
    <property type="component" value="Chromosome 11"/>
</dbReference>
<proteinExistence type="predicted"/>
<evidence type="ECO:0008006" key="3">
    <source>
        <dbReference type="Google" id="ProtNLM"/>
    </source>
</evidence>
<sequence length="84" mass="9570">MAILMQMLMQQSMPMSMFGTFLTHLRFSVPYGYTPILTQTPRASLLFRGVSLSQPPNTRVADTLWQVRTTQQSTTEEDDDSIEP</sequence>